<evidence type="ECO:0000313" key="4">
    <source>
        <dbReference type="EMBL" id="EFK36123.1"/>
    </source>
</evidence>
<proteinExistence type="inferred from homology"/>
<protein>
    <recommendedName>
        <fullName evidence="2">Universal stress protein</fullName>
    </recommendedName>
</protein>
<keyword evidence="5" id="KW-1185">Reference proteome</keyword>
<keyword evidence="2" id="KW-0963">Cytoplasm</keyword>
<dbReference type="Gene3D" id="3.40.50.620">
    <property type="entry name" value="HUPs"/>
    <property type="match status" value="1"/>
</dbReference>
<dbReference type="RefSeq" id="WP_002981505.1">
    <property type="nucleotide sequence ID" value="NZ_GL379781.1"/>
</dbReference>
<feature type="domain" description="UspA" evidence="3">
    <location>
        <begin position="4"/>
        <end position="142"/>
    </location>
</feature>
<comment type="similarity">
    <text evidence="1 2">Belongs to the universal stress protein A family.</text>
</comment>
<comment type="caution">
    <text evidence="4">The sequence shown here is derived from an EMBL/GenBank/DDBJ whole genome shotgun (WGS) entry which is preliminary data.</text>
</comment>
<dbReference type="GeneID" id="93023493"/>
<dbReference type="PANTHER" id="PTHR46268">
    <property type="entry name" value="STRESS RESPONSE PROTEIN NHAX"/>
    <property type="match status" value="1"/>
</dbReference>
<dbReference type="InterPro" id="IPR006016">
    <property type="entry name" value="UspA"/>
</dbReference>
<dbReference type="Pfam" id="PF00582">
    <property type="entry name" value="Usp"/>
    <property type="match status" value="1"/>
</dbReference>
<dbReference type="PANTHER" id="PTHR46268:SF6">
    <property type="entry name" value="UNIVERSAL STRESS PROTEIN UP12"/>
    <property type="match status" value="1"/>
</dbReference>
<dbReference type="InterPro" id="IPR014729">
    <property type="entry name" value="Rossmann-like_a/b/a_fold"/>
</dbReference>
<dbReference type="Proteomes" id="UP000002969">
    <property type="component" value="Unassembled WGS sequence"/>
</dbReference>
<evidence type="ECO:0000256" key="1">
    <source>
        <dbReference type="ARBA" id="ARBA00008791"/>
    </source>
</evidence>
<evidence type="ECO:0000313" key="5">
    <source>
        <dbReference type="Proteomes" id="UP000002969"/>
    </source>
</evidence>
<dbReference type="PIRSF" id="PIRSF006276">
    <property type="entry name" value="UspA"/>
    <property type="match status" value="1"/>
</dbReference>
<reference evidence="4" key="1">
    <citation type="submission" date="2010-06" db="EMBL/GenBank/DDBJ databases">
        <authorList>
            <person name="Muzny D."/>
            <person name="Qin X."/>
            <person name="Buhay C."/>
            <person name="Dugan-Rocha S."/>
            <person name="Ding Y."/>
            <person name="Chen G."/>
            <person name="Hawes A."/>
            <person name="Holder M."/>
            <person name="Jhangiani S."/>
            <person name="Johnson A."/>
            <person name="Khan Z."/>
            <person name="Li Z."/>
            <person name="Liu W."/>
            <person name="Liu X."/>
            <person name="Perez L."/>
            <person name="Shen H."/>
            <person name="Wang Q."/>
            <person name="Watt J."/>
            <person name="Xi L."/>
            <person name="Xin Y."/>
            <person name="Zhou J."/>
            <person name="Deng J."/>
            <person name="Jiang H."/>
            <person name="Liu Y."/>
            <person name="Qu J."/>
            <person name="Song X.-Z."/>
            <person name="Zhang L."/>
            <person name="Villasana D."/>
            <person name="Johnson A."/>
            <person name="Liu J."/>
            <person name="Liyanage D."/>
            <person name="Lorensuhewa L."/>
            <person name="Robinson T."/>
            <person name="Song A."/>
            <person name="Song B.-B."/>
            <person name="Dinh H."/>
            <person name="Thornton R."/>
            <person name="Coyle M."/>
            <person name="Francisco L."/>
            <person name="Jackson L."/>
            <person name="Javaid M."/>
            <person name="Korchina V."/>
            <person name="Kovar C."/>
            <person name="Mata R."/>
            <person name="Mathew T."/>
            <person name="Ngo R."/>
            <person name="Nguyen L."/>
            <person name="Nguyen N."/>
            <person name="Okwuonu G."/>
            <person name="Ongeri F."/>
            <person name="Pham C."/>
            <person name="Simmons D."/>
            <person name="Wilczek-Boney K."/>
            <person name="Hale W."/>
            <person name="Jakkamsetti A."/>
            <person name="Pham P."/>
            <person name="Ruth R."/>
            <person name="San Lucas F."/>
            <person name="Warren J."/>
            <person name="Zhang J."/>
            <person name="Zhao Z."/>
            <person name="Zhou C."/>
            <person name="Zhu D."/>
            <person name="Lee S."/>
            <person name="Bess C."/>
            <person name="Blankenburg K."/>
            <person name="Forbes L."/>
            <person name="Fu Q."/>
            <person name="Gubbala S."/>
            <person name="Hirani K."/>
            <person name="Jayaseelan J.C."/>
            <person name="Lara F."/>
            <person name="Munidasa M."/>
            <person name="Palculict T."/>
            <person name="Patil S."/>
            <person name="Pu L.-L."/>
            <person name="Saada N."/>
            <person name="Tang L."/>
            <person name="Weissenberger G."/>
            <person name="Zhu Y."/>
            <person name="Hemphill L."/>
            <person name="Shang Y."/>
            <person name="Youmans B."/>
            <person name="Ayvaz T."/>
            <person name="Ross M."/>
            <person name="Santibanez J."/>
            <person name="Aqrawi P."/>
            <person name="Gross S."/>
            <person name="Joshi V."/>
            <person name="Fowler G."/>
            <person name="Nazareth L."/>
            <person name="Reid J."/>
            <person name="Worley K."/>
            <person name="Petrosino J."/>
            <person name="Highlander S."/>
            <person name="Gibbs R."/>
        </authorList>
    </citation>
    <scope>NUCLEOTIDE SEQUENCE [LARGE SCALE GENOMIC DNA]</scope>
    <source>
        <strain evidence="4">ATCC 35910</strain>
    </source>
</reference>
<name>A0ABP2IX20_CHRGE</name>
<dbReference type="CDD" id="cd00293">
    <property type="entry name" value="USP-like"/>
    <property type="match status" value="1"/>
</dbReference>
<sequence length="151" mass="17127">MESIKKILIMVDETPLSQNVVKCGYTLAKQLTAEVALLHVENSKEYHMDMLTEVNPAESDKTFMQNMHYLENLSMKFSDGVQTKIFVMDGRIKESVLSAAREWNAQLIVAGTHERKGLGRLFKESVSEDILHSSPVPMLIVPEKNKTMQNM</sequence>
<organism evidence="4 5">
    <name type="scientific">Chryseobacterium gleum ATCC 35910</name>
    <dbReference type="NCBI Taxonomy" id="525257"/>
    <lineage>
        <taxon>Bacteria</taxon>
        <taxon>Pseudomonadati</taxon>
        <taxon>Bacteroidota</taxon>
        <taxon>Flavobacteriia</taxon>
        <taxon>Flavobacteriales</taxon>
        <taxon>Weeksellaceae</taxon>
        <taxon>Chryseobacterium group</taxon>
        <taxon>Chryseobacterium</taxon>
    </lineage>
</organism>
<dbReference type="SUPFAM" id="SSF52402">
    <property type="entry name" value="Adenine nucleotide alpha hydrolases-like"/>
    <property type="match status" value="1"/>
</dbReference>
<dbReference type="PRINTS" id="PR01438">
    <property type="entry name" value="UNVRSLSTRESS"/>
</dbReference>
<comment type="subcellular location">
    <subcellularLocation>
        <location evidence="2">Cytoplasm</location>
    </subcellularLocation>
</comment>
<accession>A0ABP2IX20</accession>
<dbReference type="EMBL" id="ACKQ02000007">
    <property type="protein sequence ID" value="EFK36123.1"/>
    <property type="molecule type" value="Genomic_DNA"/>
</dbReference>
<gene>
    <name evidence="4" type="ORF">HMPREF0204_15192</name>
</gene>
<evidence type="ECO:0000256" key="2">
    <source>
        <dbReference type="PIRNR" id="PIRNR006276"/>
    </source>
</evidence>
<dbReference type="InterPro" id="IPR006015">
    <property type="entry name" value="Universal_stress_UspA"/>
</dbReference>
<evidence type="ECO:0000259" key="3">
    <source>
        <dbReference type="Pfam" id="PF00582"/>
    </source>
</evidence>